<organism evidence="2 3">
    <name type="scientific">Streptomyces kunmingensis</name>
    <dbReference type="NCBI Taxonomy" id="68225"/>
    <lineage>
        <taxon>Bacteria</taxon>
        <taxon>Bacillati</taxon>
        <taxon>Actinomycetota</taxon>
        <taxon>Actinomycetes</taxon>
        <taxon>Kitasatosporales</taxon>
        <taxon>Streptomycetaceae</taxon>
        <taxon>Streptomyces</taxon>
    </lineage>
</organism>
<name>A0ABU6C902_9ACTN</name>
<evidence type="ECO:0000313" key="2">
    <source>
        <dbReference type="EMBL" id="MEB3961092.1"/>
    </source>
</evidence>
<evidence type="ECO:0000313" key="3">
    <source>
        <dbReference type="Proteomes" id="UP001352223"/>
    </source>
</evidence>
<feature type="non-terminal residue" evidence="2">
    <location>
        <position position="94"/>
    </location>
</feature>
<sequence>MPILRHGRPAKRARIAADRAEAALVEQYTALVRLAYLTLPATLSRHRRVLMAHAAAQRALPGARPVRVPGPRAGGEGPGSAEDALRVRVLRSAL</sequence>
<comment type="caution">
    <text evidence="2">The sequence shown here is derived from an EMBL/GenBank/DDBJ whole genome shotgun (WGS) entry which is preliminary data.</text>
</comment>
<feature type="region of interest" description="Disordered" evidence="1">
    <location>
        <begin position="61"/>
        <end position="82"/>
    </location>
</feature>
<dbReference type="EMBL" id="JAOZYB010000078">
    <property type="protein sequence ID" value="MEB3961092.1"/>
    <property type="molecule type" value="Genomic_DNA"/>
</dbReference>
<reference evidence="2 3" key="1">
    <citation type="submission" date="2022-10" db="EMBL/GenBank/DDBJ databases">
        <authorList>
            <person name="Xie J."/>
            <person name="Shen N."/>
        </authorList>
    </citation>
    <scope>NUCLEOTIDE SEQUENCE [LARGE SCALE GENOMIC DNA]</scope>
    <source>
        <strain evidence="2 3">DSM 41681</strain>
    </source>
</reference>
<keyword evidence="3" id="KW-1185">Reference proteome</keyword>
<evidence type="ECO:0000256" key="1">
    <source>
        <dbReference type="SAM" id="MobiDB-lite"/>
    </source>
</evidence>
<dbReference type="Proteomes" id="UP001352223">
    <property type="component" value="Unassembled WGS sequence"/>
</dbReference>
<protein>
    <submittedName>
        <fullName evidence="2">Uncharacterized protein</fullName>
    </submittedName>
</protein>
<accession>A0ABU6C902</accession>
<proteinExistence type="predicted"/>
<feature type="compositionally biased region" description="Low complexity" evidence="1">
    <location>
        <begin position="61"/>
        <end position="71"/>
    </location>
</feature>
<gene>
    <name evidence="2" type="ORF">OKJ48_12665</name>
</gene>